<dbReference type="Proteomes" id="UP000466442">
    <property type="component" value="Linkage Group LG1"/>
</dbReference>
<dbReference type="EMBL" id="WIXP02000001">
    <property type="protein sequence ID" value="KAF6215743.1"/>
    <property type="molecule type" value="Genomic_DNA"/>
</dbReference>
<comment type="caution">
    <text evidence="1">The sequence shown here is derived from an EMBL/GenBank/DDBJ whole genome shotgun (WGS) entry which is preliminary data.</text>
</comment>
<keyword evidence="2" id="KW-1185">Reference proteome</keyword>
<evidence type="ECO:0000313" key="1">
    <source>
        <dbReference type="EMBL" id="KAF6215743.1"/>
    </source>
</evidence>
<protein>
    <submittedName>
        <fullName evidence="1">Uncharacterized protein</fullName>
    </submittedName>
</protein>
<dbReference type="AlphaFoldDB" id="A0A8S9Y3L4"/>
<gene>
    <name evidence="1" type="ORF">GE061_000076</name>
</gene>
<reference evidence="1" key="1">
    <citation type="journal article" date="2021" name="Mol. Ecol. Resour.">
        <title>Apolygus lucorum genome provides insights into omnivorousness and mesophyll feeding.</title>
        <authorList>
            <person name="Liu Y."/>
            <person name="Liu H."/>
            <person name="Wang H."/>
            <person name="Huang T."/>
            <person name="Liu B."/>
            <person name="Yang B."/>
            <person name="Yin L."/>
            <person name="Li B."/>
            <person name="Zhang Y."/>
            <person name="Zhang S."/>
            <person name="Jiang F."/>
            <person name="Zhang X."/>
            <person name="Ren Y."/>
            <person name="Wang B."/>
            <person name="Wang S."/>
            <person name="Lu Y."/>
            <person name="Wu K."/>
            <person name="Fan W."/>
            <person name="Wang G."/>
        </authorList>
    </citation>
    <scope>NUCLEOTIDE SEQUENCE</scope>
    <source>
        <strain evidence="1">12Hb</strain>
    </source>
</reference>
<organism evidence="1 2">
    <name type="scientific">Apolygus lucorum</name>
    <name type="common">Small green plant bug</name>
    <name type="synonym">Lygocoris lucorum</name>
    <dbReference type="NCBI Taxonomy" id="248454"/>
    <lineage>
        <taxon>Eukaryota</taxon>
        <taxon>Metazoa</taxon>
        <taxon>Ecdysozoa</taxon>
        <taxon>Arthropoda</taxon>
        <taxon>Hexapoda</taxon>
        <taxon>Insecta</taxon>
        <taxon>Pterygota</taxon>
        <taxon>Neoptera</taxon>
        <taxon>Paraneoptera</taxon>
        <taxon>Hemiptera</taxon>
        <taxon>Heteroptera</taxon>
        <taxon>Panheteroptera</taxon>
        <taxon>Cimicomorpha</taxon>
        <taxon>Miridae</taxon>
        <taxon>Mirini</taxon>
        <taxon>Apolygus</taxon>
    </lineage>
</organism>
<proteinExistence type="predicted"/>
<name>A0A8S9Y3L4_APOLU</name>
<evidence type="ECO:0000313" key="2">
    <source>
        <dbReference type="Proteomes" id="UP000466442"/>
    </source>
</evidence>
<accession>A0A8S9Y3L4</accession>
<sequence>MAALAPSSSGDHLTIIVLSCSSELFALSWSRLDAVPANTAVVRERVPVGRSFHNAIVIDVKGSSLMLNGTAVDTVYDYKSLAWFKSNDVAAALGFANACSSVSQHIHSNDKLSFGSISLHNDSPEWLLSVRRW</sequence>